<gene>
    <name evidence="1" type="ORF">PAXRUDRAFT_447602</name>
</gene>
<keyword evidence="2" id="KW-1185">Reference proteome</keyword>
<evidence type="ECO:0000313" key="1">
    <source>
        <dbReference type="EMBL" id="KIK94464.1"/>
    </source>
</evidence>
<reference evidence="2" key="2">
    <citation type="submission" date="2015-01" db="EMBL/GenBank/DDBJ databases">
        <title>Evolutionary Origins and Diversification of the Mycorrhizal Mutualists.</title>
        <authorList>
            <consortium name="DOE Joint Genome Institute"/>
            <consortium name="Mycorrhizal Genomics Consortium"/>
            <person name="Kohler A."/>
            <person name="Kuo A."/>
            <person name="Nagy L.G."/>
            <person name="Floudas D."/>
            <person name="Copeland A."/>
            <person name="Barry K.W."/>
            <person name="Cichocki N."/>
            <person name="Veneault-Fourrey C."/>
            <person name="LaButti K."/>
            <person name="Lindquist E.A."/>
            <person name="Lipzen A."/>
            <person name="Lundell T."/>
            <person name="Morin E."/>
            <person name="Murat C."/>
            <person name="Riley R."/>
            <person name="Ohm R."/>
            <person name="Sun H."/>
            <person name="Tunlid A."/>
            <person name="Henrissat B."/>
            <person name="Grigoriev I.V."/>
            <person name="Hibbett D.S."/>
            <person name="Martin F."/>
        </authorList>
    </citation>
    <scope>NUCLEOTIDE SEQUENCE [LARGE SCALE GENOMIC DNA]</scope>
    <source>
        <strain evidence="2">Ve08.2h10</strain>
    </source>
</reference>
<dbReference type="EMBL" id="KN825105">
    <property type="protein sequence ID" value="KIK94464.1"/>
    <property type="molecule type" value="Genomic_DNA"/>
</dbReference>
<evidence type="ECO:0000313" key="2">
    <source>
        <dbReference type="Proteomes" id="UP000054538"/>
    </source>
</evidence>
<accession>A0A0D0E206</accession>
<dbReference type="InParanoid" id="A0A0D0E206"/>
<sequence>MNACSSVQHSDAVTIHLVLNRITSESDWSPAQTKPRYSQVWLRWKVLVQCRTDASLCGAFLLHKLTSAATVERTKSNVSSATLATCEPQTARSSFCLGHPARCLTDLWIWSGC</sequence>
<dbReference type="Proteomes" id="UP000054538">
    <property type="component" value="Unassembled WGS sequence"/>
</dbReference>
<organism evidence="1 2">
    <name type="scientific">Paxillus rubicundulus Ve08.2h10</name>
    <dbReference type="NCBI Taxonomy" id="930991"/>
    <lineage>
        <taxon>Eukaryota</taxon>
        <taxon>Fungi</taxon>
        <taxon>Dikarya</taxon>
        <taxon>Basidiomycota</taxon>
        <taxon>Agaricomycotina</taxon>
        <taxon>Agaricomycetes</taxon>
        <taxon>Agaricomycetidae</taxon>
        <taxon>Boletales</taxon>
        <taxon>Paxilineae</taxon>
        <taxon>Paxillaceae</taxon>
        <taxon>Paxillus</taxon>
    </lineage>
</organism>
<proteinExistence type="predicted"/>
<name>A0A0D0E206_9AGAM</name>
<dbReference type="HOGENOM" id="CLU_2134318_0_0_1"/>
<dbReference type="AlphaFoldDB" id="A0A0D0E206"/>
<reference evidence="1 2" key="1">
    <citation type="submission" date="2014-04" db="EMBL/GenBank/DDBJ databases">
        <authorList>
            <consortium name="DOE Joint Genome Institute"/>
            <person name="Kuo A."/>
            <person name="Kohler A."/>
            <person name="Jargeat P."/>
            <person name="Nagy L.G."/>
            <person name="Floudas D."/>
            <person name="Copeland A."/>
            <person name="Barry K.W."/>
            <person name="Cichocki N."/>
            <person name="Veneault-Fourrey C."/>
            <person name="LaButti K."/>
            <person name="Lindquist E.A."/>
            <person name="Lipzen A."/>
            <person name="Lundell T."/>
            <person name="Morin E."/>
            <person name="Murat C."/>
            <person name="Sun H."/>
            <person name="Tunlid A."/>
            <person name="Henrissat B."/>
            <person name="Grigoriev I.V."/>
            <person name="Hibbett D.S."/>
            <person name="Martin F."/>
            <person name="Nordberg H.P."/>
            <person name="Cantor M.N."/>
            <person name="Hua S.X."/>
        </authorList>
    </citation>
    <scope>NUCLEOTIDE SEQUENCE [LARGE SCALE GENOMIC DNA]</scope>
    <source>
        <strain evidence="1 2">Ve08.2h10</strain>
    </source>
</reference>
<protein>
    <submittedName>
        <fullName evidence="1">Uncharacterized protein</fullName>
    </submittedName>
</protein>